<dbReference type="PANTHER" id="PTHR11803:SF39">
    <property type="entry name" value="2-IMINOBUTANOATE_2-IMINOPROPANOATE DEAMINASE"/>
    <property type="match status" value="1"/>
</dbReference>
<dbReference type="InterPro" id="IPR006175">
    <property type="entry name" value="YjgF/YER057c/UK114"/>
</dbReference>
<accession>A0A2I0UZU9</accession>
<dbReference type="EMBL" id="PDFK01000003">
    <property type="protein sequence ID" value="PKU51594.1"/>
    <property type="molecule type" value="Genomic_DNA"/>
</dbReference>
<gene>
    <name evidence="1" type="ORF">CRI88_12915</name>
</gene>
<dbReference type="GO" id="GO:0019239">
    <property type="term" value="F:deaminase activity"/>
    <property type="evidence" value="ECO:0007669"/>
    <property type="project" value="TreeGrafter"/>
</dbReference>
<dbReference type="CDD" id="cd00448">
    <property type="entry name" value="YjgF_YER057c_UK114_family"/>
    <property type="match status" value="1"/>
</dbReference>
<dbReference type="InterPro" id="IPR035959">
    <property type="entry name" value="RutC-like_sf"/>
</dbReference>
<evidence type="ECO:0000313" key="2">
    <source>
        <dbReference type="Proteomes" id="UP000234956"/>
    </source>
</evidence>
<reference evidence="1 2" key="1">
    <citation type="submission" date="2017-10" db="EMBL/GenBank/DDBJ databases">
        <title>Draft genome of Lysinibacillus fusiformis strain Juneja, a laboratory-derived pathogen of Drosophila melanogaster.</title>
        <authorList>
            <person name="Smith B.R."/>
            <person name="Unckless R.L."/>
        </authorList>
    </citation>
    <scope>NUCLEOTIDE SEQUENCE [LARGE SCALE GENOMIC DNA]</scope>
    <source>
        <strain evidence="1 2">Juneja</strain>
    </source>
</reference>
<dbReference type="Gene3D" id="3.30.1330.40">
    <property type="entry name" value="RutC-like"/>
    <property type="match status" value="1"/>
</dbReference>
<dbReference type="Proteomes" id="UP000234956">
    <property type="component" value="Unassembled WGS sequence"/>
</dbReference>
<evidence type="ECO:0000313" key="1">
    <source>
        <dbReference type="EMBL" id="PKU51594.1"/>
    </source>
</evidence>
<dbReference type="RefSeq" id="WP_089932732.1">
    <property type="nucleotide sequence ID" value="NZ_PDFK01000003.1"/>
</dbReference>
<dbReference type="SUPFAM" id="SSF55298">
    <property type="entry name" value="YjgF-like"/>
    <property type="match status" value="1"/>
</dbReference>
<sequence length="130" mass="14634">MTVKIVRKNPMQVPYPVGKYSHVTIIPKDATMYAFSGQIGIGQDDQLPQGFEEQITNTFNNIETILAAEELDASHVVKANIWATEETDWAYFDQQWEAMFGDSYPSMTVAYVTALGLPDIKIEIDLWAAK</sequence>
<dbReference type="GO" id="GO:0005829">
    <property type="term" value="C:cytosol"/>
    <property type="evidence" value="ECO:0007669"/>
    <property type="project" value="TreeGrafter"/>
</dbReference>
<name>A0A2I0UZU9_9BACI</name>
<comment type="caution">
    <text evidence="1">The sequence shown here is derived from an EMBL/GenBank/DDBJ whole genome shotgun (WGS) entry which is preliminary data.</text>
</comment>
<dbReference type="PANTHER" id="PTHR11803">
    <property type="entry name" value="2-IMINOBUTANOATE/2-IMINOPROPANOATE DEAMINASE RIDA"/>
    <property type="match status" value="1"/>
</dbReference>
<protein>
    <submittedName>
        <fullName evidence="1">RidA family protein</fullName>
    </submittedName>
</protein>
<dbReference type="AlphaFoldDB" id="A0A2I0UZU9"/>
<organism evidence="1 2">
    <name type="scientific">Lysinibacillus fusiformis</name>
    <dbReference type="NCBI Taxonomy" id="28031"/>
    <lineage>
        <taxon>Bacteria</taxon>
        <taxon>Bacillati</taxon>
        <taxon>Bacillota</taxon>
        <taxon>Bacilli</taxon>
        <taxon>Bacillales</taxon>
        <taxon>Bacillaceae</taxon>
        <taxon>Lysinibacillus</taxon>
    </lineage>
</organism>
<dbReference type="Pfam" id="PF01042">
    <property type="entry name" value="Ribonuc_L-PSP"/>
    <property type="match status" value="1"/>
</dbReference>
<proteinExistence type="predicted"/>